<protein>
    <submittedName>
        <fullName evidence="2">Uncharacterized protein</fullName>
    </submittedName>
</protein>
<evidence type="ECO:0000256" key="1">
    <source>
        <dbReference type="SAM" id="SignalP"/>
    </source>
</evidence>
<comment type="caution">
    <text evidence="2">The sequence shown here is derived from an EMBL/GenBank/DDBJ whole genome shotgun (WGS) entry which is preliminary data.</text>
</comment>
<dbReference type="Proteomes" id="UP001194468">
    <property type="component" value="Unassembled WGS sequence"/>
</dbReference>
<evidence type="ECO:0000313" key="3">
    <source>
        <dbReference type="Proteomes" id="UP001194468"/>
    </source>
</evidence>
<keyword evidence="1" id="KW-0732">Signal</keyword>
<feature type="signal peptide" evidence="1">
    <location>
        <begin position="1"/>
        <end position="20"/>
    </location>
</feature>
<reference evidence="2" key="1">
    <citation type="submission" date="2019-10" db="EMBL/GenBank/DDBJ databases">
        <authorList>
            <consortium name="DOE Joint Genome Institute"/>
            <person name="Kuo A."/>
            <person name="Miyauchi S."/>
            <person name="Kiss E."/>
            <person name="Drula E."/>
            <person name="Kohler A."/>
            <person name="Sanchez-Garcia M."/>
            <person name="Andreopoulos B."/>
            <person name="Barry K.W."/>
            <person name="Bonito G."/>
            <person name="Buee M."/>
            <person name="Carver A."/>
            <person name="Chen C."/>
            <person name="Cichocki N."/>
            <person name="Clum A."/>
            <person name="Culley D."/>
            <person name="Crous P.W."/>
            <person name="Fauchery L."/>
            <person name="Girlanda M."/>
            <person name="Hayes R."/>
            <person name="Keri Z."/>
            <person name="LaButti K."/>
            <person name="Lipzen A."/>
            <person name="Lombard V."/>
            <person name="Magnuson J."/>
            <person name="Maillard F."/>
            <person name="Morin E."/>
            <person name="Murat C."/>
            <person name="Nolan M."/>
            <person name="Ohm R."/>
            <person name="Pangilinan J."/>
            <person name="Pereira M."/>
            <person name="Perotto S."/>
            <person name="Peter M."/>
            <person name="Riley R."/>
            <person name="Sitrit Y."/>
            <person name="Stielow B."/>
            <person name="Szollosi G."/>
            <person name="Zifcakova L."/>
            <person name="Stursova M."/>
            <person name="Spatafora J.W."/>
            <person name="Tedersoo L."/>
            <person name="Vaario L.-M."/>
            <person name="Yamada A."/>
            <person name="Yan M."/>
            <person name="Wang P."/>
            <person name="Xu J."/>
            <person name="Bruns T."/>
            <person name="Baldrian P."/>
            <person name="Vilgalys R."/>
            <person name="Henrissat B."/>
            <person name="Grigoriev I.V."/>
            <person name="Hibbett D."/>
            <person name="Nagy L.G."/>
            <person name="Martin F.M."/>
        </authorList>
    </citation>
    <scope>NUCLEOTIDE SEQUENCE</scope>
    <source>
        <strain evidence="2">BED1</strain>
    </source>
</reference>
<name>A0AAD4BRT3_BOLED</name>
<organism evidence="2 3">
    <name type="scientific">Boletus edulis BED1</name>
    <dbReference type="NCBI Taxonomy" id="1328754"/>
    <lineage>
        <taxon>Eukaryota</taxon>
        <taxon>Fungi</taxon>
        <taxon>Dikarya</taxon>
        <taxon>Basidiomycota</taxon>
        <taxon>Agaricomycotina</taxon>
        <taxon>Agaricomycetes</taxon>
        <taxon>Agaricomycetidae</taxon>
        <taxon>Boletales</taxon>
        <taxon>Boletineae</taxon>
        <taxon>Boletaceae</taxon>
        <taxon>Boletoideae</taxon>
        <taxon>Boletus</taxon>
    </lineage>
</organism>
<gene>
    <name evidence="2" type="ORF">L210DRAFT_3647187</name>
</gene>
<dbReference type="AlphaFoldDB" id="A0AAD4BRT3"/>
<reference evidence="2" key="2">
    <citation type="journal article" date="2020" name="Nat. Commun.">
        <title>Large-scale genome sequencing of mycorrhizal fungi provides insights into the early evolution of symbiotic traits.</title>
        <authorList>
            <person name="Miyauchi S."/>
            <person name="Kiss E."/>
            <person name="Kuo A."/>
            <person name="Drula E."/>
            <person name="Kohler A."/>
            <person name="Sanchez-Garcia M."/>
            <person name="Morin E."/>
            <person name="Andreopoulos B."/>
            <person name="Barry K.W."/>
            <person name="Bonito G."/>
            <person name="Buee M."/>
            <person name="Carver A."/>
            <person name="Chen C."/>
            <person name="Cichocki N."/>
            <person name="Clum A."/>
            <person name="Culley D."/>
            <person name="Crous P.W."/>
            <person name="Fauchery L."/>
            <person name="Girlanda M."/>
            <person name="Hayes R.D."/>
            <person name="Keri Z."/>
            <person name="LaButti K."/>
            <person name="Lipzen A."/>
            <person name="Lombard V."/>
            <person name="Magnuson J."/>
            <person name="Maillard F."/>
            <person name="Murat C."/>
            <person name="Nolan M."/>
            <person name="Ohm R.A."/>
            <person name="Pangilinan J."/>
            <person name="Pereira M.F."/>
            <person name="Perotto S."/>
            <person name="Peter M."/>
            <person name="Pfister S."/>
            <person name="Riley R."/>
            <person name="Sitrit Y."/>
            <person name="Stielow J.B."/>
            <person name="Szollosi G."/>
            <person name="Zifcakova L."/>
            <person name="Stursova M."/>
            <person name="Spatafora J.W."/>
            <person name="Tedersoo L."/>
            <person name="Vaario L.M."/>
            <person name="Yamada A."/>
            <person name="Yan M."/>
            <person name="Wang P."/>
            <person name="Xu J."/>
            <person name="Bruns T."/>
            <person name="Baldrian P."/>
            <person name="Vilgalys R."/>
            <person name="Dunand C."/>
            <person name="Henrissat B."/>
            <person name="Grigoriev I.V."/>
            <person name="Hibbett D."/>
            <person name="Nagy L.G."/>
            <person name="Martin F.M."/>
        </authorList>
    </citation>
    <scope>NUCLEOTIDE SEQUENCE</scope>
    <source>
        <strain evidence="2">BED1</strain>
    </source>
</reference>
<evidence type="ECO:0000313" key="2">
    <source>
        <dbReference type="EMBL" id="KAF8438207.1"/>
    </source>
</evidence>
<keyword evidence="3" id="KW-1185">Reference proteome</keyword>
<proteinExistence type="predicted"/>
<feature type="chain" id="PRO_5042239550" evidence="1">
    <location>
        <begin position="21"/>
        <end position="56"/>
    </location>
</feature>
<accession>A0AAD4BRT3</accession>
<sequence length="56" mass="5840">MRFSLFAVLSGLAALAVVSALPSGNLQPEVPSGDVNRPAQDCDFFDVITNPFSCGP</sequence>
<dbReference type="EMBL" id="WHUW01000017">
    <property type="protein sequence ID" value="KAF8438207.1"/>
    <property type="molecule type" value="Genomic_DNA"/>
</dbReference>